<protein>
    <submittedName>
        <fullName evidence="2">Uncharacterized protein</fullName>
    </submittedName>
</protein>
<evidence type="ECO:0000313" key="3">
    <source>
        <dbReference type="Proteomes" id="UP000738349"/>
    </source>
</evidence>
<feature type="chain" id="PRO_5040158474" evidence="1">
    <location>
        <begin position="24"/>
        <end position="141"/>
    </location>
</feature>
<evidence type="ECO:0000313" key="2">
    <source>
        <dbReference type="EMBL" id="KAH7137778.1"/>
    </source>
</evidence>
<feature type="signal peptide" evidence="1">
    <location>
        <begin position="1"/>
        <end position="23"/>
    </location>
</feature>
<comment type="caution">
    <text evidence="2">The sequence shown here is derived from an EMBL/GenBank/DDBJ whole genome shotgun (WGS) entry which is preliminary data.</text>
</comment>
<keyword evidence="3" id="KW-1185">Reference proteome</keyword>
<gene>
    <name evidence="2" type="ORF">EDB81DRAFT_761788</name>
</gene>
<accession>A0A9P9IW50</accession>
<dbReference type="OrthoDB" id="10555546at2759"/>
<proteinExistence type="predicted"/>
<reference evidence="2" key="1">
    <citation type="journal article" date="2021" name="Nat. Commun.">
        <title>Genetic determinants of endophytism in the Arabidopsis root mycobiome.</title>
        <authorList>
            <person name="Mesny F."/>
            <person name="Miyauchi S."/>
            <person name="Thiergart T."/>
            <person name="Pickel B."/>
            <person name="Atanasova L."/>
            <person name="Karlsson M."/>
            <person name="Huettel B."/>
            <person name="Barry K.W."/>
            <person name="Haridas S."/>
            <person name="Chen C."/>
            <person name="Bauer D."/>
            <person name="Andreopoulos W."/>
            <person name="Pangilinan J."/>
            <person name="LaButti K."/>
            <person name="Riley R."/>
            <person name="Lipzen A."/>
            <person name="Clum A."/>
            <person name="Drula E."/>
            <person name="Henrissat B."/>
            <person name="Kohler A."/>
            <person name="Grigoriev I.V."/>
            <person name="Martin F.M."/>
            <person name="Hacquard S."/>
        </authorList>
    </citation>
    <scope>NUCLEOTIDE SEQUENCE</scope>
    <source>
        <strain evidence="2">MPI-CAGE-AT-0147</strain>
    </source>
</reference>
<evidence type="ECO:0000256" key="1">
    <source>
        <dbReference type="SAM" id="SignalP"/>
    </source>
</evidence>
<dbReference type="AlphaFoldDB" id="A0A9P9IW50"/>
<dbReference type="Proteomes" id="UP000738349">
    <property type="component" value="Unassembled WGS sequence"/>
</dbReference>
<sequence length="141" mass="15213">MPWPWCVSAILALHLLCVSNVDAHGLAAASQEARHDASVARTDLSLRLRALPDSPSGDYSPKIVDCPRKRPVIRTADTLSEDEASWVFIRRNNTISPLRALLERADIPGFDAKSYMTIFAITPPPSPTLASPSLGAAIVPS</sequence>
<organism evidence="2 3">
    <name type="scientific">Dactylonectria macrodidyma</name>
    <dbReference type="NCBI Taxonomy" id="307937"/>
    <lineage>
        <taxon>Eukaryota</taxon>
        <taxon>Fungi</taxon>
        <taxon>Dikarya</taxon>
        <taxon>Ascomycota</taxon>
        <taxon>Pezizomycotina</taxon>
        <taxon>Sordariomycetes</taxon>
        <taxon>Hypocreomycetidae</taxon>
        <taxon>Hypocreales</taxon>
        <taxon>Nectriaceae</taxon>
        <taxon>Dactylonectria</taxon>
    </lineage>
</organism>
<dbReference type="EMBL" id="JAGMUV010000012">
    <property type="protein sequence ID" value="KAH7137778.1"/>
    <property type="molecule type" value="Genomic_DNA"/>
</dbReference>
<keyword evidence="1" id="KW-0732">Signal</keyword>
<name>A0A9P9IW50_9HYPO</name>